<name>D3RWL4_FERPA</name>
<dbReference type="OrthoDB" id="384304at2157"/>
<reference evidence="3" key="1">
    <citation type="submission" date="2010-02" db="EMBL/GenBank/DDBJ databases">
        <title>Complete sequence of Ferroglobus placidus DSM 10642.</title>
        <authorList>
            <consortium name="US DOE Joint Genome Institute"/>
            <person name="Lucas S."/>
            <person name="Copeland A."/>
            <person name="Lapidus A."/>
            <person name="Cheng J.-F."/>
            <person name="Bruce D."/>
            <person name="Goodwin L."/>
            <person name="Pitluck S."/>
            <person name="Saunders E."/>
            <person name="Brettin T."/>
            <person name="Detter J.C."/>
            <person name="Han C."/>
            <person name="Tapia R."/>
            <person name="Larimer F."/>
            <person name="Land M."/>
            <person name="Hauser L."/>
            <person name="Kyrpides N."/>
            <person name="Ivanova N."/>
            <person name="Holmes D."/>
            <person name="Lovley D."/>
            <person name="Kyrpides N."/>
            <person name="Anderson I.J."/>
            <person name="Woyke T."/>
        </authorList>
    </citation>
    <scope>NUCLEOTIDE SEQUENCE [LARGE SCALE GENOMIC DNA]</scope>
    <source>
        <strain evidence="3">DSM 10642 / AEDII12DO</strain>
    </source>
</reference>
<gene>
    <name evidence="2" type="ordered locus">Ferp_0707</name>
</gene>
<dbReference type="AlphaFoldDB" id="D3RWL4"/>
<dbReference type="GeneID" id="8778211"/>
<organism evidence="2 3">
    <name type="scientific">Ferroglobus placidus (strain DSM 10642 / AEDII12DO)</name>
    <dbReference type="NCBI Taxonomy" id="589924"/>
    <lineage>
        <taxon>Archaea</taxon>
        <taxon>Methanobacteriati</taxon>
        <taxon>Methanobacteriota</taxon>
        <taxon>Archaeoglobi</taxon>
        <taxon>Archaeoglobales</taxon>
        <taxon>Archaeoglobaceae</taxon>
        <taxon>Ferroglobus</taxon>
    </lineage>
</organism>
<dbReference type="eggNOG" id="arCOG10688">
    <property type="taxonomic scope" value="Archaea"/>
</dbReference>
<reference evidence="2 3" key="2">
    <citation type="journal article" date="2011" name="Stand. Genomic Sci.">
        <title>Complete genome sequence of Ferroglobus placidus AEDII12DO.</title>
        <authorList>
            <person name="Anderson I."/>
            <person name="Risso C."/>
            <person name="Holmes D."/>
            <person name="Lucas S."/>
            <person name="Copeland A."/>
            <person name="Lapidus A."/>
            <person name="Cheng J.F."/>
            <person name="Bruce D."/>
            <person name="Goodwin L."/>
            <person name="Pitluck S."/>
            <person name="Saunders E."/>
            <person name="Brettin T."/>
            <person name="Detter J.C."/>
            <person name="Han C."/>
            <person name="Tapia R."/>
            <person name="Larimer F."/>
            <person name="Land M."/>
            <person name="Hauser L."/>
            <person name="Woyke T."/>
            <person name="Lovley D."/>
            <person name="Kyrpides N."/>
            <person name="Ivanova N."/>
        </authorList>
    </citation>
    <scope>NUCLEOTIDE SEQUENCE [LARGE SCALE GENOMIC DNA]</scope>
    <source>
        <strain evidence="3">DSM 10642 / AEDII12DO</strain>
    </source>
</reference>
<keyword evidence="1" id="KW-0812">Transmembrane</keyword>
<protein>
    <recommendedName>
        <fullName evidence="4">Vitamin K epoxide reductase</fullName>
    </recommendedName>
</protein>
<dbReference type="HOGENOM" id="CLU_2140078_0_0_2"/>
<sequence length="110" mass="12155">MKKLIFPLLAVGLIDTLYLLYINFNQQICLVNACLSEYNLLFSILGLAWFASGFFVILFDKKSIKVAWAILGFAGIAFFVSLMVVESYFCPYCSLAHVVGGAAAIISLRT</sequence>
<dbReference type="EMBL" id="CP001899">
    <property type="protein sequence ID" value="ADC64877.1"/>
    <property type="molecule type" value="Genomic_DNA"/>
</dbReference>
<keyword evidence="1" id="KW-0472">Membrane</keyword>
<feature type="transmembrane region" description="Helical" evidence="1">
    <location>
        <begin position="66"/>
        <end position="83"/>
    </location>
</feature>
<feature type="transmembrane region" description="Helical" evidence="1">
    <location>
        <begin position="40"/>
        <end position="59"/>
    </location>
</feature>
<evidence type="ECO:0008006" key="4">
    <source>
        <dbReference type="Google" id="ProtNLM"/>
    </source>
</evidence>
<proteinExistence type="predicted"/>
<dbReference type="KEGG" id="fpl:Ferp_0707"/>
<evidence type="ECO:0000313" key="3">
    <source>
        <dbReference type="Proteomes" id="UP000002613"/>
    </source>
</evidence>
<dbReference type="STRING" id="589924.Ferp_0707"/>
<keyword evidence="3" id="KW-1185">Reference proteome</keyword>
<evidence type="ECO:0000256" key="1">
    <source>
        <dbReference type="SAM" id="Phobius"/>
    </source>
</evidence>
<dbReference type="Proteomes" id="UP000002613">
    <property type="component" value="Chromosome"/>
</dbReference>
<keyword evidence="1" id="KW-1133">Transmembrane helix</keyword>
<evidence type="ECO:0000313" key="2">
    <source>
        <dbReference type="EMBL" id="ADC64877.1"/>
    </source>
</evidence>
<dbReference type="PaxDb" id="589924-Ferp_0707"/>
<dbReference type="RefSeq" id="WP_012965221.1">
    <property type="nucleotide sequence ID" value="NC_013849.1"/>
</dbReference>
<accession>D3RWL4</accession>